<comment type="similarity">
    <text evidence="2">Belongs to the TAC family.</text>
</comment>
<evidence type="ECO:0000256" key="3">
    <source>
        <dbReference type="ARBA" id="ARBA00026138"/>
    </source>
</evidence>
<dbReference type="InterPro" id="IPR044989">
    <property type="entry name" value="TAC1"/>
</dbReference>
<dbReference type="OMA" id="FSWVHRK"/>
<keyword evidence="5" id="KW-1185">Reference proteome</keyword>
<evidence type="ECO:0000313" key="6">
    <source>
        <dbReference type="RefSeq" id="XP_016432950.1"/>
    </source>
</evidence>
<protein>
    <recommendedName>
        <fullName evidence="3">Protein TILLER ANGLE CONTROL 1</fullName>
    </recommendedName>
</protein>
<feature type="region of interest" description="Disordered" evidence="4">
    <location>
        <begin position="109"/>
        <end position="129"/>
    </location>
</feature>
<keyword evidence="1" id="KW-0341">Growth regulation</keyword>
<evidence type="ECO:0000256" key="4">
    <source>
        <dbReference type="SAM" id="MobiDB-lite"/>
    </source>
</evidence>
<name>A0A1S3WZ10_TOBAC</name>
<dbReference type="RefSeq" id="XP_016432950.1">
    <property type="nucleotide sequence ID" value="XM_016577464.2"/>
</dbReference>
<dbReference type="PANTHER" id="PTHR38366:SF1">
    <property type="entry name" value="PROTEIN TILLER ANGLE CONTROL 1"/>
    <property type="match status" value="1"/>
</dbReference>
<dbReference type="KEGG" id="nta:107759502"/>
<dbReference type="PANTHER" id="PTHR38366">
    <property type="entry name" value="NAD-DEPENDENT PROTEIN DEACETYLASE HST1-LIKE PROTEIN"/>
    <property type="match status" value="1"/>
</dbReference>
<sequence>MKIFSWVHRKYNQKDGLLDRNVKKNEVIISNEIIGDTQLLLQDASMAHMLDGWKGGILTIGTFGFGPLKDQCDQLDIEVEDEECEITVSDDEKDEQLIINPLMYANGHEQSHHEALKANKSEEEGRKKHQIKKERITLADLFSADFDKENIPGANNINLGDKLQPDLFMTKNKASNFQVKNGLSFAKKLIPQVREDSYHPILKLQQLMTRVLKRKVHPDMESKNHKASRVIAAATMLESISLLKIQETIA</sequence>
<organism evidence="5 6">
    <name type="scientific">Nicotiana tabacum</name>
    <name type="common">Common tobacco</name>
    <dbReference type="NCBI Taxonomy" id="4097"/>
    <lineage>
        <taxon>Eukaryota</taxon>
        <taxon>Viridiplantae</taxon>
        <taxon>Streptophyta</taxon>
        <taxon>Embryophyta</taxon>
        <taxon>Tracheophyta</taxon>
        <taxon>Spermatophyta</taxon>
        <taxon>Magnoliopsida</taxon>
        <taxon>eudicotyledons</taxon>
        <taxon>Gunneridae</taxon>
        <taxon>Pentapetalae</taxon>
        <taxon>asterids</taxon>
        <taxon>lamiids</taxon>
        <taxon>Solanales</taxon>
        <taxon>Solanaceae</taxon>
        <taxon>Nicotianoideae</taxon>
        <taxon>Nicotianeae</taxon>
        <taxon>Nicotiana</taxon>
    </lineage>
</organism>
<dbReference type="GeneID" id="107759502"/>
<reference evidence="5" key="1">
    <citation type="journal article" date="2014" name="Nat. Commun.">
        <title>The tobacco genome sequence and its comparison with those of tomato and potato.</title>
        <authorList>
            <person name="Sierro N."/>
            <person name="Battey J.N."/>
            <person name="Ouadi S."/>
            <person name="Bakaher N."/>
            <person name="Bovet L."/>
            <person name="Willig A."/>
            <person name="Goepfert S."/>
            <person name="Peitsch M.C."/>
            <person name="Ivanov N.V."/>
        </authorList>
    </citation>
    <scope>NUCLEOTIDE SEQUENCE [LARGE SCALE GENOMIC DNA]</scope>
</reference>
<evidence type="ECO:0000256" key="2">
    <source>
        <dbReference type="ARBA" id="ARBA00025796"/>
    </source>
</evidence>
<accession>A0A1S3WZ10</accession>
<dbReference type="GO" id="GO:0001763">
    <property type="term" value="P:morphogenesis of a branching structure"/>
    <property type="evidence" value="ECO:0007669"/>
    <property type="project" value="InterPro"/>
</dbReference>
<dbReference type="PaxDb" id="4097-A0A1S3WZ10"/>
<dbReference type="STRING" id="4097.A0A1S3WZ10"/>
<evidence type="ECO:0000256" key="1">
    <source>
        <dbReference type="ARBA" id="ARBA00022604"/>
    </source>
</evidence>
<feature type="compositionally biased region" description="Basic and acidic residues" evidence="4">
    <location>
        <begin position="109"/>
        <end position="126"/>
    </location>
</feature>
<dbReference type="OrthoDB" id="1922866at2759"/>
<gene>
    <name evidence="6" type="primary">LOC107759502</name>
</gene>
<dbReference type="AlphaFoldDB" id="A0A1S3WZ10"/>
<dbReference type="Proteomes" id="UP000790787">
    <property type="component" value="Chromosome 7"/>
</dbReference>
<evidence type="ECO:0000313" key="5">
    <source>
        <dbReference type="Proteomes" id="UP000790787"/>
    </source>
</evidence>
<reference evidence="6" key="2">
    <citation type="submission" date="2025-08" db="UniProtKB">
        <authorList>
            <consortium name="RefSeq"/>
        </authorList>
    </citation>
    <scope>IDENTIFICATION</scope>
    <source>
        <tissue evidence="6">Leaf</tissue>
    </source>
</reference>
<proteinExistence type="inferred from homology"/>
<dbReference type="RefSeq" id="XP_016432950.1">
    <property type="nucleotide sequence ID" value="XM_016577464.1"/>
</dbReference>